<dbReference type="AlphaFoldDB" id="A0A9R1UG13"/>
<feature type="compositionally biased region" description="Acidic residues" evidence="1">
    <location>
        <begin position="59"/>
        <end position="69"/>
    </location>
</feature>
<accession>A0A9R1UG13</accession>
<keyword evidence="3" id="KW-1185">Reference proteome</keyword>
<evidence type="ECO:0000256" key="1">
    <source>
        <dbReference type="SAM" id="MobiDB-lite"/>
    </source>
</evidence>
<proteinExistence type="predicted"/>
<dbReference type="Proteomes" id="UP000235145">
    <property type="component" value="Unassembled WGS sequence"/>
</dbReference>
<gene>
    <name evidence="2" type="ORF">LSAT_V11C900502780</name>
</gene>
<evidence type="ECO:0000313" key="2">
    <source>
        <dbReference type="EMBL" id="KAJ0186341.1"/>
    </source>
</evidence>
<feature type="region of interest" description="Disordered" evidence="1">
    <location>
        <begin position="1"/>
        <end position="74"/>
    </location>
</feature>
<feature type="compositionally biased region" description="Polar residues" evidence="1">
    <location>
        <begin position="29"/>
        <end position="52"/>
    </location>
</feature>
<evidence type="ECO:0000313" key="3">
    <source>
        <dbReference type="Proteomes" id="UP000235145"/>
    </source>
</evidence>
<comment type="caution">
    <text evidence="2">The sequence shown here is derived from an EMBL/GenBank/DDBJ whole genome shotgun (WGS) entry which is preliminary data.</text>
</comment>
<dbReference type="EMBL" id="NBSK02000009">
    <property type="protein sequence ID" value="KAJ0186341.1"/>
    <property type="molecule type" value="Genomic_DNA"/>
</dbReference>
<reference evidence="2 3" key="1">
    <citation type="journal article" date="2017" name="Nat. Commun.">
        <title>Genome assembly with in vitro proximity ligation data and whole-genome triplication in lettuce.</title>
        <authorList>
            <person name="Reyes-Chin-Wo S."/>
            <person name="Wang Z."/>
            <person name="Yang X."/>
            <person name="Kozik A."/>
            <person name="Arikit S."/>
            <person name="Song C."/>
            <person name="Xia L."/>
            <person name="Froenicke L."/>
            <person name="Lavelle D.O."/>
            <person name="Truco M.J."/>
            <person name="Xia R."/>
            <person name="Zhu S."/>
            <person name="Xu C."/>
            <person name="Xu H."/>
            <person name="Xu X."/>
            <person name="Cox K."/>
            <person name="Korf I."/>
            <person name="Meyers B.C."/>
            <person name="Michelmore R.W."/>
        </authorList>
    </citation>
    <scope>NUCLEOTIDE SEQUENCE [LARGE SCALE GENOMIC DNA]</scope>
    <source>
        <strain evidence="3">cv. Salinas</strain>
        <tissue evidence="2">Seedlings</tissue>
    </source>
</reference>
<organism evidence="2 3">
    <name type="scientific">Lactuca sativa</name>
    <name type="common">Garden lettuce</name>
    <dbReference type="NCBI Taxonomy" id="4236"/>
    <lineage>
        <taxon>Eukaryota</taxon>
        <taxon>Viridiplantae</taxon>
        <taxon>Streptophyta</taxon>
        <taxon>Embryophyta</taxon>
        <taxon>Tracheophyta</taxon>
        <taxon>Spermatophyta</taxon>
        <taxon>Magnoliopsida</taxon>
        <taxon>eudicotyledons</taxon>
        <taxon>Gunneridae</taxon>
        <taxon>Pentapetalae</taxon>
        <taxon>asterids</taxon>
        <taxon>campanulids</taxon>
        <taxon>Asterales</taxon>
        <taxon>Asteraceae</taxon>
        <taxon>Cichorioideae</taxon>
        <taxon>Cichorieae</taxon>
        <taxon>Lactucinae</taxon>
        <taxon>Lactuca</taxon>
    </lineage>
</organism>
<feature type="compositionally biased region" description="Basic and acidic residues" evidence="1">
    <location>
        <begin position="1"/>
        <end position="17"/>
    </location>
</feature>
<sequence>MSVDNMVRDDVIARNEDTMGTTETETMFVHQSSHHNGGNQNIGNDRNQNQNPINVGNDNDWDIDDDSDNDNGWNQNHDNVASTIKMEGTTTKLGDYDDYSPILFAEGNDHHVEVRPELISVLPFFKGNKRDDQCNHLYDFLSISNTNTPRATKRLIPTSVISFTLKEKSNSLAPSSITIWDQLKTMFLQEFYPASKTIEIRKEFNISHKKPNEEFHDAFKCLK</sequence>
<evidence type="ECO:0008006" key="4">
    <source>
        <dbReference type="Google" id="ProtNLM"/>
    </source>
</evidence>
<protein>
    <recommendedName>
        <fullName evidence="4">Retrotransposon gag domain-containing protein</fullName>
    </recommendedName>
</protein>
<feature type="compositionally biased region" description="Low complexity" evidence="1">
    <location>
        <begin position="18"/>
        <end position="27"/>
    </location>
</feature>
<name>A0A9R1UG13_LACSA</name>